<dbReference type="EMBL" id="VFOX01000002">
    <property type="protein sequence ID" value="TQL82111.1"/>
    <property type="molecule type" value="Genomic_DNA"/>
</dbReference>
<proteinExistence type="predicted"/>
<protein>
    <submittedName>
        <fullName evidence="1">Uncharacterized protein</fullName>
    </submittedName>
</protein>
<keyword evidence="2" id="KW-1185">Reference proteome</keyword>
<evidence type="ECO:0000313" key="2">
    <source>
        <dbReference type="Proteomes" id="UP000317209"/>
    </source>
</evidence>
<reference evidence="1 2" key="1">
    <citation type="submission" date="2019-06" db="EMBL/GenBank/DDBJ databases">
        <title>Sequencing the genomes of 1000 actinobacteria strains.</title>
        <authorList>
            <person name="Klenk H.-P."/>
        </authorList>
    </citation>
    <scope>NUCLEOTIDE SEQUENCE [LARGE SCALE GENOMIC DNA]</scope>
    <source>
        <strain evidence="1 2">DSM 20169</strain>
    </source>
</reference>
<dbReference type="Proteomes" id="UP000317209">
    <property type="component" value="Unassembled WGS sequence"/>
</dbReference>
<accession>A0A543BB87</accession>
<comment type="caution">
    <text evidence="1">The sequence shown here is derived from an EMBL/GenBank/DDBJ whole genome shotgun (WGS) entry which is preliminary data.</text>
</comment>
<gene>
    <name evidence="1" type="ORF">FB560_3594</name>
</gene>
<evidence type="ECO:0000313" key="1">
    <source>
        <dbReference type="EMBL" id="TQL82111.1"/>
    </source>
</evidence>
<name>A0A543BB87_9MICO</name>
<sequence>MPGGGPLQIGGDPGAYCVPGDPDREIGFGAAGLLAGDASATIASVDLVDADGLRLASAYVAPLSEGQVGFGTFFPEDEDSEGWSNRDDPAGYVVEPGDSVSVIVIAARIGASDGTASKIRVTYDIRGTTYDAFTSTEIAIKESCP</sequence>
<organism evidence="1 2">
    <name type="scientific">Microbacterium saperdae</name>
    <dbReference type="NCBI Taxonomy" id="69368"/>
    <lineage>
        <taxon>Bacteria</taxon>
        <taxon>Bacillati</taxon>
        <taxon>Actinomycetota</taxon>
        <taxon>Actinomycetes</taxon>
        <taxon>Micrococcales</taxon>
        <taxon>Microbacteriaceae</taxon>
        <taxon>Microbacterium</taxon>
    </lineage>
</organism>
<dbReference type="AlphaFoldDB" id="A0A543BB87"/>